<dbReference type="PANTHER" id="PTHR11076:SF34">
    <property type="entry name" value="PROTEIN UMUC"/>
    <property type="match status" value="1"/>
</dbReference>
<dbReference type="EMBL" id="JAYEET010000053">
    <property type="protein sequence ID" value="MEA1607649.1"/>
    <property type="molecule type" value="Genomic_DNA"/>
</dbReference>
<comment type="caution">
    <text evidence="7">The sequence shown here is derived from an EMBL/GenBank/DDBJ whole genome shotgun (WGS) entry which is preliminary data.</text>
</comment>
<dbReference type="Pfam" id="PF13438">
    <property type="entry name" value="DUF4113"/>
    <property type="match status" value="1"/>
</dbReference>
<dbReference type="InterPro" id="IPR017961">
    <property type="entry name" value="DNA_pol_Y-fam_little_finger"/>
</dbReference>
<dbReference type="InterPro" id="IPR025188">
    <property type="entry name" value="DUF4113"/>
</dbReference>
<dbReference type="InterPro" id="IPR050116">
    <property type="entry name" value="DNA_polymerase-Y"/>
</dbReference>
<dbReference type="NCBIfam" id="NF002955">
    <property type="entry name" value="PRK03609.1"/>
    <property type="match status" value="1"/>
</dbReference>
<dbReference type="Gene3D" id="1.10.150.20">
    <property type="entry name" value="5' to 3' exonuclease, C-terminal subdomain"/>
    <property type="match status" value="1"/>
</dbReference>
<dbReference type="PROSITE" id="PS50173">
    <property type="entry name" value="UMUC"/>
    <property type="match status" value="1"/>
</dbReference>
<evidence type="ECO:0000256" key="4">
    <source>
        <dbReference type="ARBA" id="ARBA00023204"/>
    </source>
</evidence>
<proteinExistence type="inferred from homology"/>
<comment type="similarity">
    <text evidence="1">Belongs to the DNA polymerase type-Y family.</text>
</comment>
<evidence type="ECO:0000313" key="8">
    <source>
        <dbReference type="Proteomes" id="UP001292571"/>
    </source>
</evidence>
<keyword evidence="7" id="KW-0548">Nucleotidyltransferase</keyword>
<reference evidence="7 8" key="1">
    <citation type="submission" date="2023-12" db="EMBL/GenBank/DDBJ databases">
        <title>Pseudomonas sp. T5W1.</title>
        <authorList>
            <person name="Maltman C."/>
        </authorList>
    </citation>
    <scope>NUCLEOTIDE SEQUENCE [LARGE SCALE GENOMIC DNA]</scope>
    <source>
        <strain evidence="7 8">T5W1</strain>
    </source>
</reference>
<dbReference type="Gene3D" id="3.30.70.270">
    <property type="match status" value="1"/>
</dbReference>
<evidence type="ECO:0000256" key="5">
    <source>
        <dbReference type="ARBA" id="ARBA00023236"/>
    </source>
</evidence>
<evidence type="ECO:0000313" key="7">
    <source>
        <dbReference type="EMBL" id="MEA1607649.1"/>
    </source>
</evidence>
<evidence type="ECO:0000256" key="1">
    <source>
        <dbReference type="ARBA" id="ARBA00010945"/>
    </source>
</evidence>
<protein>
    <submittedName>
        <fullName evidence="7">Translesion error-prone DNA polymerase V subunit UmuC</fullName>
        <ecNumber evidence="7">2.7.7.7</ecNumber>
    </submittedName>
</protein>
<name>A0ABU5PDG7_9PSED</name>
<keyword evidence="7" id="KW-0808">Transferase</keyword>
<keyword evidence="3" id="KW-0741">SOS mutagenesis</keyword>
<dbReference type="Pfam" id="PF11799">
    <property type="entry name" value="IMS_C"/>
    <property type="match status" value="1"/>
</dbReference>
<organism evidence="7 8">
    <name type="scientific">Pseudomonas spirodelae</name>
    <dbReference type="NCBI Taxonomy" id="3101751"/>
    <lineage>
        <taxon>Bacteria</taxon>
        <taxon>Pseudomonadati</taxon>
        <taxon>Pseudomonadota</taxon>
        <taxon>Gammaproteobacteria</taxon>
        <taxon>Pseudomonadales</taxon>
        <taxon>Pseudomonadaceae</taxon>
        <taxon>Pseudomonas</taxon>
    </lineage>
</organism>
<dbReference type="SUPFAM" id="SSF56672">
    <property type="entry name" value="DNA/RNA polymerases"/>
    <property type="match status" value="1"/>
</dbReference>
<keyword evidence="8" id="KW-1185">Reference proteome</keyword>
<sequence length="419" mass="46403">MFALVDCNNFYVSCERLFRPELHGQPVVVLSNNDGCAVSRSNEAKALGIKMGEPYFKLRDLVDRHGLIACSSNYALYADLSGRVMRTLRTMAPRIEVYSIDEGFLDLQGIQGDLEPLGREMRSRVLREVGIPVGVGIAPTKTLAKLANWGAKKWPATGGVVDLRDPARQRRLLALAEVGEVWGIGRKISSRLNTMGVSTALQLAEFDRKTLRRMFNVNVERTARELAGEACFALEEGPEPKQMIACTRSFGERKHTLQELQEAVAGYATRASEKLRGQRHLCQAIQVFIRSSPFDQRGEAYSRAMCVALPFPSADTRDLVAAALSGLRSIYRPGPAYAKAGVILMDFVEPGRFTPDLFAPAPRPDSERLMAAIDAINAKQGKGTIRPARLAPDQGFSMKRERLSPRFTTSWSELLRVKC</sequence>
<keyword evidence="4" id="KW-0234">DNA repair</keyword>
<evidence type="ECO:0000256" key="2">
    <source>
        <dbReference type="ARBA" id="ARBA00022763"/>
    </source>
</evidence>
<keyword evidence="5" id="KW-0742">SOS response</keyword>
<dbReference type="PANTHER" id="PTHR11076">
    <property type="entry name" value="DNA REPAIR POLYMERASE UMUC / TRANSFERASE FAMILY MEMBER"/>
    <property type="match status" value="1"/>
</dbReference>
<dbReference type="RefSeq" id="WP_322950340.1">
    <property type="nucleotide sequence ID" value="NZ_JAYEET010000053.1"/>
</dbReference>
<evidence type="ECO:0000259" key="6">
    <source>
        <dbReference type="PROSITE" id="PS50173"/>
    </source>
</evidence>
<dbReference type="CDD" id="cd01700">
    <property type="entry name" value="PolY_Pol_V_umuC"/>
    <property type="match status" value="1"/>
</dbReference>
<dbReference type="GO" id="GO:0003887">
    <property type="term" value="F:DNA-directed DNA polymerase activity"/>
    <property type="evidence" value="ECO:0007669"/>
    <property type="project" value="UniProtKB-EC"/>
</dbReference>
<accession>A0ABU5PDG7</accession>
<dbReference type="InterPro" id="IPR043502">
    <property type="entry name" value="DNA/RNA_pol_sf"/>
</dbReference>
<dbReference type="EC" id="2.7.7.7" evidence="7"/>
<evidence type="ECO:0000256" key="3">
    <source>
        <dbReference type="ARBA" id="ARBA00023199"/>
    </source>
</evidence>
<dbReference type="Gene3D" id="3.40.1170.60">
    <property type="match status" value="1"/>
</dbReference>
<dbReference type="Proteomes" id="UP001292571">
    <property type="component" value="Unassembled WGS sequence"/>
</dbReference>
<gene>
    <name evidence="7" type="primary">umuC</name>
    <name evidence="7" type="ORF">SOP97_17770</name>
</gene>
<feature type="domain" description="UmuC" evidence="6">
    <location>
        <begin position="2"/>
        <end position="185"/>
    </location>
</feature>
<dbReference type="Pfam" id="PF00817">
    <property type="entry name" value="IMS"/>
    <property type="match status" value="1"/>
</dbReference>
<dbReference type="InterPro" id="IPR043128">
    <property type="entry name" value="Rev_trsase/Diguanyl_cyclase"/>
</dbReference>
<keyword evidence="2" id="KW-0227">DNA damage</keyword>
<dbReference type="InterPro" id="IPR001126">
    <property type="entry name" value="UmuC"/>
</dbReference>